<evidence type="ECO:0000313" key="9">
    <source>
        <dbReference type="EMBL" id="KAG0258155.1"/>
    </source>
</evidence>
<feature type="transmembrane region" description="Helical" evidence="6">
    <location>
        <begin position="55"/>
        <end position="75"/>
    </location>
</feature>
<dbReference type="PANTHER" id="PTHR21576:SF158">
    <property type="entry name" value="RIBOSOMAL RNA-PROCESSING PROTEIN 12-LIKE CONSERVED DOMAIN-CONTAINING PROTEIN"/>
    <property type="match status" value="1"/>
</dbReference>
<evidence type="ECO:0000259" key="7">
    <source>
        <dbReference type="Pfam" id="PF06813"/>
    </source>
</evidence>
<dbReference type="OrthoDB" id="410267at2759"/>
<dbReference type="InterPro" id="IPR056555">
    <property type="entry name" value="NFD4_C"/>
</dbReference>
<dbReference type="GO" id="GO:0016020">
    <property type="term" value="C:membrane"/>
    <property type="evidence" value="ECO:0007669"/>
    <property type="project" value="UniProtKB-SubCell"/>
</dbReference>
<evidence type="ECO:0000313" key="10">
    <source>
        <dbReference type="Proteomes" id="UP000807716"/>
    </source>
</evidence>
<feature type="transmembrane region" description="Helical" evidence="6">
    <location>
        <begin position="474"/>
        <end position="496"/>
    </location>
</feature>
<evidence type="ECO:0008006" key="11">
    <source>
        <dbReference type="Google" id="ProtNLM"/>
    </source>
</evidence>
<dbReference type="PANTHER" id="PTHR21576">
    <property type="entry name" value="UNCHARACTERIZED NODULIN-LIKE PROTEIN"/>
    <property type="match status" value="1"/>
</dbReference>
<dbReference type="Gene3D" id="1.20.1250.20">
    <property type="entry name" value="MFS general substrate transporter like domains"/>
    <property type="match status" value="2"/>
</dbReference>
<dbReference type="Pfam" id="PF23262">
    <property type="entry name" value="NFD4_C"/>
    <property type="match status" value="1"/>
</dbReference>
<feature type="transmembrane region" description="Helical" evidence="6">
    <location>
        <begin position="192"/>
        <end position="212"/>
    </location>
</feature>
<evidence type="ECO:0000256" key="1">
    <source>
        <dbReference type="ARBA" id="ARBA00004141"/>
    </source>
</evidence>
<feature type="transmembrane region" description="Helical" evidence="6">
    <location>
        <begin position="531"/>
        <end position="551"/>
    </location>
</feature>
<evidence type="ECO:0000256" key="6">
    <source>
        <dbReference type="SAM" id="Phobius"/>
    </source>
</evidence>
<evidence type="ECO:0000256" key="5">
    <source>
        <dbReference type="SAM" id="MobiDB-lite"/>
    </source>
</evidence>
<name>A0A9P6Q4X0_9FUNG</name>
<dbReference type="Proteomes" id="UP000807716">
    <property type="component" value="Unassembled WGS sequence"/>
</dbReference>
<feature type="domain" description="NFD4 C-terminal" evidence="8">
    <location>
        <begin position="325"/>
        <end position="553"/>
    </location>
</feature>
<feature type="transmembrane region" description="Helical" evidence="6">
    <location>
        <begin position="144"/>
        <end position="164"/>
    </location>
</feature>
<dbReference type="SUPFAM" id="SSF103473">
    <property type="entry name" value="MFS general substrate transporter"/>
    <property type="match status" value="1"/>
</dbReference>
<feature type="transmembrane region" description="Helical" evidence="6">
    <location>
        <begin position="108"/>
        <end position="132"/>
    </location>
</feature>
<evidence type="ECO:0000259" key="8">
    <source>
        <dbReference type="Pfam" id="PF23262"/>
    </source>
</evidence>
<feature type="region of interest" description="Disordered" evidence="5">
    <location>
        <begin position="220"/>
        <end position="297"/>
    </location>
</feature>
<feature type="transmembrane region" description="Helical" evidence="6">
    <location>
        <begin position="12"/>
        <end position="35"/>
    </location>
</feature>
<feature type="transmembrane region" description="Helical" evidence="6">
    <location>
        <begin position="440"/>
        <end position="462"/>
    </location>
</feature>
<evidence type="ECO:0000256" key="2">
    <source>
        <dbReference type="ARBA" id="ARBA00022692"/>
    </source>
</evidence>
<dbReference type="InterPro" id="IPR010658">
    <property type="entry name" value="Nodulin-like"/>
</dbReference>
<keyword evidence="2 6" id="KW-0812">Transmembrane</keyword>
<comment type="subcellular location">
    <subcellularLocation>
        <location evidence="1">Membrane</location>
        <topology evidence="1">Multi-pass membrane protein</topology>
    </subcellularLocation>
</comment>
<accession>A0A9P6Q4X0</accession>
<keyword evidence="10" id="KW-1185">Reference proteome</keyword>
<keyword evidence="3 6" id="KW-1133">Transmembrane helix</keyword>
<evidence type="ECO:0000256" key="3">
    <source>
        <dbReference type="ARBA" id="ARBA00022989"/>
    </source>
</evidence>
<evidence type="ECO:0000256" key="4">
    <source>
        <dbReference type="ARBA" id="ARBA00023136"/>
    </source>
</evidence>
<dbReference type="EMBL" id="JAAAJB010000335">
    <property type="protein sequence ID" value="KAG0258155.1"/>
    <property type="molecule type" value="Genomic_DNA"/>
</dbReference>
<feature type="domain" description="Nodulin-like" evidence="7">
    <location>
        <begin position="15"/>
        <end position="228"/>
    </location>
</feature>
<organism evidence="9 10">
    <name type="scientific">Actinomortierella ambigua</name>
    <dbReference type="NCBI Taxonomy" id="1343610"/>
    <lineage>
        <taxon>Eukaryota</taxon>
        <taxon>Fungi</taxon>
        <taxon>Fungi incertae sedis</taxon>
        <taxon>Mucoromycota</taxon>
        <taxon>Mortierellomycotina</taxon>
        <taxon>Mortierellomycetes</taxon>
        <taxon>Mortierellales</taxon>
        <taxon>Mortierellaceae</taxon>
        <taxon>Actinomortierella</taxon>
    </lineage>
</organism>
<protein>
    <recommendedName>
        <fullName evidence="11">MFS general substrate transporter</fullName>
    </recommendedName>
</protein>
<proteinExistence type="predicted"/>
<dbReference type="InterPro" id="IPR036259">
    <property type="entry name" value="MFS_trans_sf"/>
</dbReference>
<sequence>MAKWLSFTTSPRVIQWTSFVLGVLVMALSGSLFSFASLATDLKARFGFSSSDINLLASIGDTAMYVGFLIVGPIYDHRGERWTLITATVLTLLGYGGMYIAYAKTFGGLGFLMVLYCLAGVASTAGYLAALATSMANFPVSQSGTVSGILLAFFGLSATLFSQFKTHLFSGKDELGQNPEAARKGTVATQNYLLFLAIVTTAIYVIAAIFMVKIKRDTPKHVEGTEESPSASSIEVKEGVTSPPALSRSTTFTPSMRNGITRSSPEWAQSSSSTLDRDTTEKPPSARGIPGDGLLDDAAAVTTGPNTTVMHTAKEAWFNPYLVREEMRPKQLLVESSFWFFVFAQVLQQGFSYINNIDSIVHAILDPFNPSSPARAVSLTGLNVTLISIGNCLGRLMSGIISDWVINRYRVSRSVFFFVSEALILIPLLIMGFSQNGITLAGLYVCSWLIGATYGATGALFASMTRDFFGERYYGTNCGMVMVLNGANPFIANAIYGTFYDRAVENMPADIPHDGPGMCVGTACYDTSFRIASLVQLVCVLSAGLLFWARIRKGKKILRQKAEEEQQRGAPVAA</sequence>
<comment type="caution">
    <text evidence="9">The sequence shown here is derived from an EMBL/GenBank/DDBJ whole genome shotgun (WGS) entry which is preliminary data.</text>
</comment>
<feature type="compositionally biased region" description="Polar residues" evidence="5">
    <location>
        <begin position="247"/>
        <end position="274"/>
    </location>
</feature>
<feature type="transmembrane region" description="Helical" evidence="6">
    <location>
        <begin position="415"/>
        <end position="434"/>
    </location>
</feature>
<gene>
    <name evidence="9" type="ORF">DFQ27_004788</name>
</gene>
<feature type="transmembrane region" description="Helical" evidence="6">
    <location>
        <begin position="82"/>
        <end position="102"/>
    </location>
</feature>
<dbReference type="Pfam" id="PF06813">
    <property type="entry name" value="Nodulin-like"/>
    <property type="match status" value="1"/>
</dbReference>
<reference evidence="9" key="1">
    <citation type="journal article" date="2020" name="Fungal Divers.">
        <title>Resolving the Mortierellaceae phylogeny through synthesis of multi-gene phylogenetics and phylogenomics.</title>
        <authorList>
            <person name="Vandepol N."/>
            <person name="Liber J."/>
            <person name="Desiro A."/>
            <person name="Na H."/>
            <person name="Kennedy M."/>
            <person name="Barry K."/>
            <person name="Grigoriev I.V."/>
            <person name="Miller A.N."/>
            <person name="O'Donnell K."/>
            <person name="Stajich J.E."/>
            <person name="Bonito G."/>
        </authorList>
    </citation>
    <scope>NUCLEOTIDE SEQUENCE</scope>
    <source>
        <strain evidence="9">BC1065</strain>
    </source>
</reference>
<dbReference type="AlphaFoldDB" id="A0A9P6Q4X0"/>
<keyword evidence="4 6" id="KW-0472">Membrane</keyword>